<evidence type="ECO:0000313" key="3">
    <source>
        <dbReference type="EMBL" id="KAL3777274.1"/>
    </source>
</evidence>
<accession>A0ABD3NNB1</accession>
<gene>
    <name evidence="3" type="ORF">ACHAW5_006343</name>
</gene>
<feature type="domain" description="TPM" evidence="2">
    <location>
        <begin position="54"/>
        <end position="175"/>
    </location>
</feature>
<organism evidence="3 4">
    <name type="scientific">Stephanodiscus triporus</name>
    <dbReference type="NCBI Taxonomy" id="2934178"/>
    <lineage>
        <taxon>Eukaryota</taxon>
        <taxon>Sar</taxon>
        <taxon>Stramenopiles</taxon>
        <taxon>Ochrophyta</taxon>
        <taxon>Bacillariophyta</taxon>
        <taxon>Coscinodiscophyceae</taxon>
        <taxon>Thalassiosirophycidae</taxon>
        <taxon>Stephanodiscales</taxon>
        <taxon>Stephanodiscaceae</taxon>
        <taxon>Stephanodiscus</taxon>
    </lineage>
</organism>
<protein>
    <recommendedName>
        <fullName evidence="2">TPM domain-containing protein</fullName>
    </recommendedName>
</protein>
<dbReference type="Pfam" id="PF04536">
    <property type="entry name" value="TPM_phosphatase"/>
    <property type="match status" value="1"/>
</dbReference>
<feature type="signal peptide" evidence="1">
    <location>
        <begin position="1"/>
        <end position="23"/>
    </location>
</feature>
<dbReference type="InterPro" id="IPR007621">
    <property type="entry name" value="TPM_dom"/>
</dbReference>
<dbReference type="PANTHER" id="PTHR35514:SF1">
    <property type="entry name" value="THYLAKOID LUMENAL 15.0 KDA PROTEIN 2, CHLOROPLASTIC"/>
    <property type="match status" value="1"/>
</dbReference>
<reference evidence="3 4" key="1">
    <citation type="submission" date="2024-10" db="EMBL/GenBank/DDBJ databases">
        <title>Updated reference genomes for cyclostephanoid diatoms.</title>
        <authorList>
            <person name="Roberts W.R."/>
            <person name="Alverson A.J."/>
        </authorList>
    </citation>
    <scope>NUCLEOTIDE SEQUENCE [LARGE SCALE GENOMIC DNA]</scope>
    <source>
        <strain evidence="3 4">AJA276-08</strain>
    </source>
</reference>
<dbReference type="Gene3D" id="3.10.310.50">
    <property type="match status" value="1"/>
</dbReference>
<evidence type="ECO:0000259" key="2">
    <source>
        <dbReference type="Pfam" id="PF04536"/>
    </source>
</evidence>
<keyword evidence="4" id="KW-1185">Reference proteome</keyword>
<feature type="chain" id="PRO_5044805738" description="TPM domain-containing protein" evidence="1">
    <location>
        <begin position="24"/>
        <end position="200"/>
    </location>
</feature>
<evidence type="ECO:0000313" key="4">
    <source>
        <dbReference type="Proteomes" id="UP001530315"/>
    </source>
</evidence>
<proteinExistence type="predicted"/>
<keyword evidence="1" id="KW-0732">Signal</keyword>
<dbReference type="PANTHER" id="PTHR35514">
    <property type="entry name" value="THYLAKOID LUMENAL 15.0 KDA PROTEIN 2, CHLOROPLASTIC"/>
    <property type="match status" value="1"/>
</dbReference>
<dbReference type="EMBL" id="JALLAZ020001300">
    <property type="protein sequence ID" value="KAL3777274.1"/>
    <property type="molecule type" value="Genomic_DNA"/>
</dbReference>
<dbReference type="Proteomes" id="UP001530315">
    <property type="component" value="Unassembled WGS sequence"/>
</dbReference>
<sequence length="200" mass="21790">MTAGIASAAVAPLLLSVLPLAGGALLSPPPAHARLEGVNRPELLPSEPGLNVIQVEKFLTKGQEKRMDDLLSKLERDTGYRVRVLCQAYPRTPGLAIRDYWNLGKEGQKDDKYVVLVVDQFGGKGNVLNFNVGEGVKFALPNVFWTRLTGKYGTSFFVKENGIDIAITNAIEAIVSCLRSEDQFCVNVPDEGMNLRSLGM</sequence>
<comment type="caution">
    <text evidence="3">The sequence shown here is derived from an EMBL/GenBank/DDBJ whole genome shotgun (WGS) entry which is preliminary data.</text>
</comment>
<evidence type="ECO:0000256" key="1">
    <source>
        <dbReference type="SAM" id="SignalP"/>
    </source>
</evidence>
<dbReference type="AlphaFoldDB" id="A0ABD3NNB1"/>
<name>A0ABD3NNB1_9STRA</name>